<dbReference type="Pfam" id="PF00535">
    <property type="entry name" value="Glycos_transf_2"/>
    <property type="match status" value="1"/>
</dbReference>
<gene>
    <name evidence="2" type="ORF">COW99_02450</name>
</gene>
<dbReference type="Proteomes" id="UP000231246">
    <property type="component" value="Unassembled WGS sequence"/>
</dbReference>
<reference evidence="2 3" key="1">
    <citation type="submission" date="2017-09" db="EMBL/GenBank/DDBJ databases">
        <title>Depth-based differentiation of microbial function through sediment-hosted aquifers and enrichment of novel symbionts in the deep terrestrial subsurface.</title>
        <authorList>
            <person name="Probst A.J."/>
            <person name="Ladd B."/>
            <person name="Jarett J.K."/>
            <person name="Geller-Mcgrath D.E."/>
            <person name="Sieber C.M."/>
            <person name="Emerson J.B."/>
            <person name="Anantharaman K."/>
            <person name="Thomas B.C."/>
            <person name="Malmstrom R."/>
            <person name="Stieglmeier M."/>
            <person name="Klingl A."/>
            <person name="Woyke T."/>
            <person name="Ryan C.M."/>
            <person name="Banfield J.F."/>
        </authorList>
    </citation>
    <scope>NUCLEOTIDE SEQUENCE [LARGE SCALE GENOMIC DNA]</scope>
    <source>
        <strain evidence="2">CG22_combo_CG10-13_8_21_14_all_38_20</strain>
    </source>
</reference>
<dbReference type="EMBL" id="PCTA01000017">
    <property type="protein sequence ID" value="PIP61716.1"/>
    <property type="molecule type" value="Genomic_DNA"/>
</dbReference>
<dbReference type="PANTHER" id="PTHR10859:SF91">
    <property type="entry name" value="DOLICHYL-PHOSPHATE BETA-GLUCOSYLTRANSFERASE"/>
    <property type="match status" value="1"/>
</dbReference>
<name>A0A2H0BVK2_9BACT</name>
<organism evidence="2 3">
    <name type="scientific">Candidatus Roizmanbacteria bacterium CG22_combo_CG10-13_8_21_14_all_38_20</name>
    <dbReference type="NCBI Taxonomy" id="1974862"/>
    <lineage>
        <taxon>Bacteria</taxon>
        <taxon>Candidatus Roizmaniibacteriota</taxon>
    </lineage>
</organism>
<sequence>MQQKAPQLSIVIPCYNEEQNIRFGALEKVNNYLQKQTLSWEVLIIDDGSQDATAELVRKYIKNKPKFKLIERVHQGKARTVVAGVMRAKGDYILFSDLDGSTPLGEVEKFLPYFRKGYDIVIGSRNRKREGAPFFRSLMGPGFAFIRSSLIGLSDINDTQCGFKAFKKDVAITLVKKLKLYGGDKEIKGSNVTAGFDVELLFIARKLGFKIKEVQVKWHYVETRRVSPIRDSWNGLKDIMRIKLFDLQGKYR</sequence>
<dbReference type="SUPFAM" id="SSF53448">
    <property type="entry name" value="Nucleotide-diphospho-sugar transferases"/>
    <property type="match status" value="1"/>
</dbReference>
<evidence type="ECO:0000259" key="1">
    <source>
        <dbReference type="Pfam" id="PF00535"/>
    </source>
</evidence>
<accession>A0A2H0BVK2</accession>
<protein>
    <recommendedName>
        <fullName evidence="1">Glycosyltransferase 2-like domain-containing protein</fullName>
    </recommendedName>
</protein>
<dbReference type="InterPro" id="IPR029044">
    <property type="entry name" value="Nucleotide-diphossugar_trans"/>
</dbReference>
<dbReference type="AlphaFoldDB" id="A0A2H0BVK2"/>
<dbReference type="GO" id="GO:0006487">
    <property type="term" value="P:protein N-linked glycosylation"/>
    <property type="evidence" value="ECO:0007669"/>
    <property type="project" value="TreeGrafter"/>
</dbReference>
<evidence type="ECO:0000313" key="2">
    <source>
        <dbReference type="EMBL" id="PIP61716.1"/>
    </source>
</evidence>
<evidence type="ECO:0000313" key="3">
    <source>
        <dbReference type="Proteomes" id="UP000231246"/>
    </source>
</evidence>
<dbReference type="PANTHER" id="PTHR10859">
    <property type="entry name" value="GLYCOSYL TRANSFERASE"/>
    <property type="match status" value="1"/>
</dbReference>
<comment type="caution">
    <text evidence="2">The sequence shown here is derived from an EMBL/GenBank/DDBJ whole genome shotgun (WGS) entry which is preliminary data.</text>
</comment>
<dbReference type="Gene3D" id="3.90.550.10">
    <property type="entry name" value="Spore Coat Polysaccharide Biosynthesis Protein SpsA, Chain A"/>
    <property type="match status" value="1"/>
</dbReference>
<proteinExistence type="predicted"/>
<feature type="domain" description="Glycosyltransferase 2-like" evidence="1">
    <location>
        <begin position="9"/>
        <end position="170"/>
    </location>
</feature>
<dbReference type="InterPro" id="IPR001173">
    <property type="entry name" value="Glyco_trans_2-like"/>
</dbReference>